<comment type="caution">
    <text evidence="2">The sequence shown here is derived from an EMBL/GenBank/DDBJ whole genome shotgun (WGS) entry which is preliminary data.</text>
</comment>
<evidence type="ECO:0000313" key="3">
    <source>
        <dbReference type="Proteomes" id="UP001057522"/>
    </source>
</evidence>
<sequence>MNTYNTLAWLNFFIADVRDGLGPYLGVFLKNYHFLEGQIGLIGTITSLCALLGLIVWSFSWVVFRHLAQVHF</sequence>
<keyword evidence="3" id="KW-1185">Reference proteome</keyword>
<keyword evidence="1" id="KW-1133">Transmembrane helix</keyword>
<proteinExistence type="predicted"/>
<dbReference type="RefSeq" id="WP_250603905.1">
    <property type="nucleotide sequence ID" value="NZ_JAMOKX010000002.1"/>
</dbReference>
<evidence type="ECO:0000256" key="1">
    <source>
        <dbReference type="SAM" id="Phobius"/>
    </source>
</evidence>
<gene>
    <name evidence="2" type="ORF">NCR95_03690</name>
</gene>
<organism evidence="2 3">
    <name type="scientific">Helicobacter colisuis</name>
    <dbReference type="NCBI Taxonomy" id="2949739"/>
    <lineage>
        <taxon>Bacteria</taxon>
        <taxon>Pseudomonadati</taxon>
        <taxon>Campylobacterota</taxon>
        <taxon>Epsilonproteobacteria</taxon>
        <taxon>Campylobacterales</taxon>
        <taxon>Helicobacteraceae</taxon>
        <taxon>Helicobacter</taxon>
    </lineage>
</organism>
<dbReference type="Proteomes" id="UP001057522">
    <property type="component" value="Unassembled WGS sequence"/>
</dbReference>
<feature type="transmembrane region" description="Helical" evidence="1">
    <location>
        <begin position="39"/>
        <end position="64"/>
    </location>
</feature>
<accession>A0ABT0TTL3</accession>
<keyword evidence="1" id="KW-0812">Transmembrane</keyword>
<dbReference type="EMBL" id="JAMOKX010000002">
    <property type="protein sequence ID" value="MCL9819275.1"/>
    <property type="molecule type" value="Genomic_DNA"/>
</dbReference>
<protein>
    <submittedName>
        <fullName evidence="2">Uncharacterized protein</fullName>
    </submittedName>
</protein>
<evidence type="ECO:0000313" key="2">
    <source>
        <dbReference type="EMBL" id="MCL9819275.1"/>
    </source>
</evidence>
<reference evidence="2" key="1">
    <citation type="submission" date="2022-06" db="EMBL/GenBank/DDBJ databases">
        <title>Helicobacter colisuis sp. nov.</title>
        <authorList>
            <person name="Papic B."/>
            <person name="Gruntar I."/>
        </authorList>
    </citation>
    <scope>NUCLEOTIDE SEQUENCE</scope>
    <source>
        <strain evidence="2">11154-15</strain>
    </source>
</reference>
<name>A0ABT0TTL3_9HELI</name>
<keyword evidence="1" id="KW-0472">Membrane</keyword>